<proteinExistence type="predicted"/>
<protein>
    <submittedName>
        <fullName evidence="5">Cro/Cl family transcriptional regulator</fullName>
    </submittedName>
</protein>
<dbReference type="Pfam" id="PF01381">
    <property type="entry name" value="HTH_3"/>
    <property type="match status" value="1"/>
</dbReference>
<reference evidence="5 6" key="1">
    <citation type="journal article" date="2014" name="Int. J. Syst. Evol. Microbiol.">
        <title>Complete genome sequence of Corynebacterium casei LMG S-19264T (=DSM 44701T), isolated from a smear-ripened cheese.</title>
        <authorList>
            <consortium name="US DOE Joint Genome Institute (JGI-PGF)"/>
            <person name="Walter F."/>
            <person name="Albersmeier A."/>
            <person name="Kalinowski J."/>
            <person name="Ruckert C."/>
        </authorList>
    </citation>
    <scope>NUCLEOTIDE SEQUENCE [LARGE SCALE GENOMIC DNA]</scope>
    <source>
        <strain evidence="5 6">CCM 8635</strain>
    </source>
</reference>
<evidence type="ECO:0000313" key="5">
    <source>
        <dbReference type="EMBL" id="GGH36920.1"/>
    </source>
</evidence>
<evidence type="ECO:0000256" key="1">
    <source>
        <dbReference type="ARBA" id="ARBA00023015"/>
    </source>
</evidence>
<dbReference type="InterPro" id="IPR001387">
    <property type="entry name" value="Cro/C1-type_HTH"/>
</dbReference>
<dbReference type="Proteomes" id="UP000652691">
    <property type="component" value="Unassembled WGS sequence"/>
</dbReference>
<dbReference type="Gene3D" id="2.60.120.10">
    <property type="entry name" value="Jelly Rolls"/>
    <property type="match status" value="1"/>
</dbReference>
<dbReference type="InterPro" id="IPR013096">
    <property type="entry name" value="Cupin_2"/>
</dbReference>
<feature type="domain" description="HTH cro/C1-type" evidence="4">
    <location>
        <begin position="19"/>
        <end position="73"/>
    </location>
</feature>
<dbReference type="InterPro" id="IPR011051">
    <property type="entry name" value="RmlC_Cupin_sf"/>
</dbReference>
<accession>A0ABD0A8W4</accession>
<evidence type="ECO:0000256" key="3">
    <source>
        <dbReference type="ARBA" id="ARBA00023163"/>
    </source>
</evidence>
<organism evidence="5 6">
    <name type="scientific">Acinetobacter courvalinii</name>
    <dbReference type="NCBI Taxonomy" id="280147"/>
    <lineage>
        <taxon>Bacteria</taxon>
        <taxon>Pseudomonadati</taxon>
        <taxon>Pseudomonadota</taxon>
        <taxon>Gammaproteobacteria</taxon>
        <taxon>Moraxellales</taxon>
        <taxon>Moraxellaceae</taxon>
        <taxon>Acinetobacter</taxon>
    </lineage>
</organism>
<dbReference type="Gene3D" id="1.10.260.40">
    <property type="entry name" value="lambda repressor-like DNA-binding domains"/>
    <property type="match status" value="1"/>
</dbReference>
<name>A0ABD0A8W4_9GAMM</name>
<dbReference type="InterPro" id="IPR050807">
    <property type="entry name" value="TransReg_Diox_bact_type"/>
</dbReference>
<evidence type="ECO:0000259" key="4">
    <source>
        <dbReference type="PROSITE" id="PS50943"/>
    </source>
</evidence>
<keyword evidence="1" id="KW-0805">Transcription regulation</keyword>
<gene>
    <name evidence="5" type="ORF">GCM10007354_21140</name>
</gene>
<keyword evidence="2" id="KW-0238">DNA-binding</keyword>
<dbReference type="CDD" id="cd00093">
    <property type="entry name" value="HTH_XRE"/>
    <property type="match status" value="1"/>
</dbReference>
<dbReference type="AlphaFoldDB" id="A0ABD0A8W4"/>
<dbReference type="InterPro" id="IPR010982">
    <property type="entry name" value="Lambda_DNA-bd_dom_sf"/>
</dbReference>
<dbReference type="SUPFAM" id="SSF51182">
    <property type="entry name" value="RmlC-like cupins"/>
    <property type="match status" value="1"/>
</dbReference>
<dbReference type="Pfam" id="PF07883">
    <property type="entry name" value="Cupin_2"/>
    <property type="match status" value="1"/>
</dbReference>
<dbReference type="EMBL" id="BMDA01000002">
    <property type="protein sequence ID" value="GGH36920.1"/>
    <property type="molecule type" value="Genomic_DNA"/>
</dbReference>
<evidence type="ECO:0000256" key="2">
    <source>
        <dbReference type="ARBA" id="ARBA00023125"/>
    </source>
</evidence>
<dbReference type="SMART" id="SM00530">
    <property type="entry name" value="HTH_XRE"/>
    <property type="match status" value="1"/>
</dbReference>
<evidence type="ECO:0000313" key="6">
    <source>
        <dbReference type="Proteomes" id="UP000652691"/>
    </source>
</evidence>
<comment type="caution">
    <text evidence="5">The sequence shown here is derived from an EMBL/GenBank/DDBJ whole genome shotgun (WGS) entry which is preliminary data.</text>
</comment>
<dbReference type="PROSITE" id="PS50943">
    <property type="entry name" value="HTH_CROC1"/>
    <property type="match status" value="1"/>
</dbReference>
<dbReference type="GO" id="GO:0003677">
    <property type="term" value="F:DNA binding"/>
    <property type="evidence" value="ECO:0007669"/>
    <property type="project" value="UniProtKB-KW"/>
</dbReference>
<dbReference type="SUPFAM" id="SSF47413">
    <property type="entry name" value="lambda repressor-like DNA-binding domains"/>
    <property type="match status" value="1"/>
</dbReference>
<keyword evidence="3" id="KW-0804">Transcription</keyword>
<sequence>MLLPMRQSDAVLSHVGKNIRHFRDLSHLSQQQLADRAGVSRRTIAALETGQVNISLAKLDAIAAVLGVDFKRIVSPPELGESAIVNTLAWQGHQPASQATLLASVPVSTQVELWSWSLAVGEVYHAEADQQGWQELIYVLEGELSLELEQETRVVQAGDSILFESSVRYGYANRGTQPLKFMRHVLY</sequence>
<dbReference type="PANTHER" id="PTHR46797">
    <property type="entry name" value="HTH-TYPE TRANSCRIPTIONAL REGULATOR"/>
    <property type="match status" value="1"/>
</dbReference>
<dbReference type="PANTHER" id="PTHR46797:SF23">
    <property type="entry name" value="HTH-TYPE TRANSCRIPTIONAL REGULATOR SUTR"/>
    <property type="match status" value="1"/>
</dbReference>
<dbReference type="InterPro" id="IPR014710">
    <property type="entry name" value="RmlC-like_jellyroll"/>
</dbReference>